<dbReference type="Proteomes" id="UP000634134">
    <property type="component" value="Unassembled WGS sequence"/>
</dbReference>
<dbReference type="InterPro" id="IPR011042">
    <property type="entry name" value="6-blade_b-propeller_TolB-like"/>
</dbReference>
<sequence>MKITHISLTFALAFTGFVIGCSSSDKEVTEVDNGPDNTIAAIDAFPALTFSSPVEIKAPADSSNRIFVVEQAGVIKVFDNNSAVSSSTTFLDIKSKVNSGGELGLLGLAFHPNFKTNGYFYVNYTKSNPLQTVIARYKVNSASGNSADASNETILLTYNQPYTNHKGGSLQFGKDGYLYISAGDGGSAGDPLNNAQNKKTFLGKILRIDVNATTKGNYGIPADNPFVGNTEGFFEEIYAYGLRNPWKTSFDMGSDRFFAADVGQGNKEEINLITKGGNYGWKIKEGKDCYSPSSNCDATGLTEPVLDYGRADGDISITGGYVYRGSTIASLAGKYIYGDYASGRIWALELDGNTAKTNSLLMKISGTISTFGQDTRGEVYFANYASGKIMKLGVQ</sequence>
<evidence type="ECO:0000313" key="2">
    <source>
        <dbReference type="EMBL" id="MBE9460473.1"/>
    </source>
</evidence>
<dbReference type="InterPro" id="IPR011041">
    <property type="entry name" value="Quinoprot_gluc/sorb_DH_b-prop"/>
</dbReference>
<comment type="caution">
    <text evidence="2">The sequence shown here is derived from an EMBL/GenBank/DDBJ whole genome shotgun (WGS) entry which is preliminary data.</text>
</comment>
<gene>
    <name evidence="2" type="ORF">IEE83_01125</name>
</gene>
<dbReference type="SUPFAM" id="SSF50952">
    <property type="entry name" value="Soluble quinoprotein glucose dehydrogenase"/>
    <property type="match status" value="1"/>
</dbReference>
<dbReference type="RefSeq" id="WP_194118808.1">
    <property type="nucleotide sequence ID" value="NZ_JACYGY010000001.1"/>
</dbReference>
<organism evidence="2 3">
    <name type="scientific">Dyadobacter subterraneus</name>
    <dbReference type="NCBI Taxonomy" id="2773304"/>
    <lineage>
        <taxon>Bacteria</taxon>
        <taxon>Pseudomonadati</taxon>
        <taxon>Bacteroidota</taxon>
        <taxon>Cytophagia</taxon>
        <taxon>Cytophagales</taxon>
        <taxon>Spirosomataceae</taxon>
        <taxon>Dyadobacter</taxon>
    </lineage>
</organism>
<name>A0ABR9W4X1_9BACT</name>
<dbReference type="Pfam" id="PF07995">
    <property type="entry name" value="GSDH"/>
    <property type="match status" value="1"/>
</dbReference>
<dbReference type="InterPro" id="IPR012938">
    <property type="entry name" value="Glc/Sorbosone_DH"/>
</dbReference>
<reference evidence="3" key="1">
    <citation type="submission" date="2023-07" db="EMBL/GenBank/DDBJ databases">
        <title>Dyadobacter sp. nov 'subterranea' isolated from contaminted grondwater.</title>
        <authorList>
            <person name="Szabo I."/>
            <person name="Al-Omari J."/>
            <person name="Szerdahelyi S.G."/>
            <person name="Rado J."/>
        </authorList>
    </citation>
    <scope>NUCLEOTIDE SEQUENCE [LARGE SCALE GENOMIC DNA]</scope>
    <source>
        <strain evidence="3">UP-52</strain>
    </source>
</reference>
<evidence type="ECO:0000259" key="1">
    <source>
        <dbReference type="Pfam" id="PF07995"/>
    </source>
</evidence>
<feature type="domain" description="Glucose/Sorbosone dehydrogenase" evidence="1">
    <location>
        <begin position="52"/>
        <end position="390"/>
    </location>
</feature>
<dbReference type="Gene3D" id="2.120.10.30">
    <property type="entry name" value="TolB, C-terminal domain"/>
    <property type="match status" value="1"/>
</dbReference>
<keyword evidence="3" id="KW-1185">Reference proteome</keyword>
<dbReference type="PROSITE" id="PS51257">
    <property type="entry name" value="PROKAR_LIPOPROTEIN"/>
    <property type="match status" value="1"/>
</dbReference>
<dbReference type="PANTHER" id="PTHR19328">
    <property type="entry name" value="HEDGEHOG-INTERACTING PROTEIN"/>
    <property type="match status" value="1"/>
</dbReference>
<accession>A0ABR9W4X1</accession>
<dbReference type="PANTHER" id="PTHR19328:SF75">
    <property type="entry name" value="ALDOSE SUGAR DEHYDROGENASE YLII"/>
    <property type="match status" value="1"/>
</dbReference>
<proteinExistence type="predicted"/>
<dbReference type="EMBL" id="JACYGY010000001">
    <property type="protein sequence ID" value="MBE9460473.1"/>
    <property type="molecule type" value="Genomic_DNA"/>
</dbReference>
<evidence type="ECO:0000313" key="3">
    <source>
        <dbReference type="Proteomes" id="UP000634134"/>
    </source>
</evidence>
<protein>
    <submittedName>
        <fullName evidence="2">PQQ-dependent sugar dehydrogenase</fullName>
    </submittedName>
</protein>